<dbReference type="InterPro" id="IPR017441">
    <property type="entry name" value="Protein_kinase_ATP_BS"/>
</dbReference>
<sequence>MTIKSLKSQICMEELKKIGVDIEELDYVTGGRYLFQKILGHGAYGVVYAATDLETNQSVAVKQVTHIFDTYLDAQRMCREIKILANLQHENITNLIDVCANPDYKKFNSIIFVVDLMDADLYKIIYSQQRLQIDHRKYFMYQILRGLKYIHSAEVIHRDLKPSNLLVNENCDLKICDFGLARVVQKNEDIGEYVTTRWYRAPEVLLNYEHTDTSLDIWAVGCIFAELILRKPLFPGKSTLNQLSVIVSTLGSPTNDDLVDCKNQKALRYMKSLPKIPEIEWERKFRTAAPYEIDLLKKMLQWNPKNRISAEDALEHPYFEKLHDPFDEPLTYPISDKCFERNDFKINEFKKMLFDEYKEFHPDDED</sequence>
<feature type="domain" description="Protein kinase" evidence="9">
    <location>
        <begin position="33"/>
        <end position="319"/>
    </location>
</feature>
<reference evidence="10" key="1">
    <citation type="submission" date="2016-10" db="EMBL/GenBank/DDBJ databases">
        <authorList>
            <person name="Benchimol M."/>
            <person name="Almeida L.G."/>
            <person name="Vasconcelos A.T."/>
            <person name="Perreira-Neves A."/>
            <person name="Rosa I.A."/>
            <person name="Tasca T."/>
            <person name="Bogo M.R."/>
            <person name="de Souza W."/>
        </authorList>
    </citation>
    <scope>NUCLEOTIDE SEQUENCE [LARGE SCALE GENOMIC DNA]</scope>
    <source>
        <strain evidence="10">K</strain>
    </source>
</reference>
<name>A0A1J4K2Q7_9EUKA</name>
<dbReference type="GO" id="GO:0005524">
    <property type="term" value="F:ATP binding"/>
    <property type="evidence" value="ECO:0007669"/>
    <property type="project" value="UniProtKB-UniRule"/>
</dbReference>
<evidence type="ECO:0000256" key="4">
    <source>
        <dbReference type="ARBA" id="ARBA00022777"/>
    </source>
</evidence>
<dbReference type="EMBL" id="MLAK01000749">
    <property type="protein sequence ID" value="OHT05671.1"/>
    <property type="molecule type" value="Genomic_DNA"/>
</dbReference>
<keyword evidence="2 8" id="KW-0808">Transferase</keyword>
<evidence type="ECO:0000313" key="10">
    <source>
        <dbReference type="EMBL" id="OHT05671.1"/>
    </source>
</evidence>
<dbReference type="Proteomes" id="UP000179807">
    <property type="component" value="Unassembled WGS sequence"/>
</dbReference>
<dbReference type="GO" id="GO:0004707">
    <property type="term" value="F:MAP kinase activity"/>
    <property type="evidence" value="ECO:0007669"/>
    <property type="project" value="UniProtKB-EC"/>
</dbReference>
<dbReference type="OrthoDB" id="192887at2759"/>
<dbReference type="SMART" id="SM00220">
    <property type="entry name" value="S_TKc"/>
    <property type="match status" value="1"/>
</dbReference>
<dbReference type="Gene3D" id="3.30.200.20">
    <property type="entry name" value="Phosphorylase Kinase, domain 1"/>
    <property type="match status" value="1"/>
</dbReference>
<dbReference type="SUPFAM" id="SSF56112">
    <property type="entry name" value="Protein kinase-like (PK-like)"/>
    <property type="match status" value="1"/>
</dbReference>
<protein>
    <recommendedName>
        <fullName evidence="8">Mitogen-activated protein kinase</fullName>
        <ecNumber evidence="8">2.7.11.24</ecNumber>
    </recommendedName>
</protein>
<dbReference type="InterPro" id="IPR003527">
    <property type="entry name" value="MAP_kinase_CS"/>
</dbReference>
<accession>A0A1J4K2Q7</accession>
<comment type="cofactor">
    <cofactor evidence="8">
        <name>Mg(2+)</name>
        <dbReference type="ChEBI" id="CHEBI:18420"/>
    </cofactor>
</comment>
<evidence type="ECO:0000256" key="6">
    <source>
        <dbReference type="PROSITE-ProRule" id="PRU10141"/>
    </source>
</evidence>
<keyword evidence="3 6" id="KW-0547">Nucleotide-binding</keyword>
<dbReference type="InterPro" id="IPR000719">
    <property type="entry name" value="Prot_kinase_dom"/>
</dbReference>
<dbReference type="RefSeq" id="XP_068358807.1">
    <property type="nucleotide sequence ID" value="XM_068492712.1"/>
</dbReference>
<comment type="catalytic activity">
    <reaction evidence="8">
        <text>L-threonyl-[protein] + ATP = O-phospho-L-threonyl-[protein] + ADP + H(+)</text>
        <dbReference type="Rhea" id="RHEA:46608"/>
        <dbReference type="Rhea" id="RHEA-COMP:11060"/>
        <dbReference type="Rhea" id="RHEA-COMP:11605"/>
        <dbReference type="ChEBI" id="CHEBI:15378"/>
        <dbReference type="ChEBI" id="CHEBI:30013"/>
        <dbReference type="ChEBI" id="CHEBI:30616"/>
        <dbReference type="ChEBI" id="CHEBI:61977"/>
        <dbReference type="ChEBI" id="CHEBI:456216"/>
        <dbReference type="EC" id="2.7.11.24"/>
    </reaction>
</comment>
<dbReference type="InterPro" id="IPR050117">
    <property type="entry name" value="MAPK"/>
</dbReference>
<keyword evidence="8" id="KW-0460">Magnesium</keyword>
<dbReference type="FunFam" id="1.10.510.10:FF:000098">
    <property type="entry name" value="Mitogen-activated protein kinase 1"/>
    <property type="match status" value="1"/>
</dbReference>
<organism evidence="10 11">
    <name type="scientific">Tritrichomonas foetus</name>
    <dbReference type="NCBI Taxonomy" id="1144522"/>
    <lineage>
        <taxon>Eukaryota</taxon>
        <taxon>Metamonada</taxon>
        <taxon>Parabasalia</taxon>
        <taxon>Tritrichomonadida</taxon>
        <taxon>Tritrichomonadidae</taxon>
        <taxon>Tritrichomonas</taxon>
    </lineage>
</organism>
<dbReference type="CDD" id="cd07834">
    <property type="entry name" value="STKc_MAPK"/>
    <property type="match status" value="1"/>
</dbReference>
<feature type="binding site" evidence="6">
    <location>
        <position position="62"/>
    </location>
    <ligand>
        <name>ATP</name>
        <dbReference type="ChEBI" id="CHEBI:30616"/>
    </ligand>
</feature>
<comment type="caution">
    <text evidence="10">The sequence shown here is derived from an EMBL/GenBank/DDBJ whole genome shotgun (WGS) entry which is preliminary data.</text>
</comment>
<dbReference type="PROSITE" id="PS00108">
    <property type="entry name" value="PROTEIN_KINASE_ST"/>
    <property type="match status" value="1"/>
</dbReference>
<comment type="activity regulation">
    <text evidence="8">Activated by threonine and tyrosine phosphorylation.</text>
</comment>
<dbReference type="GeneID" id="94827416"/>
<dbReference type="AlphaFoldDB" id="A0A1J4K2Q7"/>
<dbReference type="PROSITE" id="PS01351">
    <property type="entry name" value="MAPK"/>
    <property type="match status" value="1"/>
</dbReference>
<evidence type="ECO:0000256" key="2">
    <source>
        <dbReference type="ARBA" id="ARBA00022679"/>
    </source>
</evidence>
<evidence type="ECO:0000256" key="7">
    <source>
        <dbReference type="RuleBase" id="RU000304"/>
    </source>
</evidence>
<dbReference type="VEuPathDB" id="TrichDB:TRFO_05794"/>
<evidence type="ECO:0000259" key="9">
    <source>
        <dbReference type="PROSITE" id="PS50011"/>
    </source>
</evidence>
<keyword evidence="4 8" id="KW-0418">Kinase</keyword>
<comment type="similarity">
    <text evidence="8">Belongs to the protein kinase superfamily. Ser/Thr protein kinase family. MAP kinase subfamily.</text>
</comment>
<proteinExistence type="inferred from homology"/>
<keyword evidence="5 6" id="KW-0067">ATP-binding</keyword>
<dbReference type="InterPro" id="IPR011009">
    <property type="entry name" value="Kinase-like_dom_sf"/>
</dbReference>
<evidence type="ECO:0000313" key="11">
    <source>
        <dbReference type="Proteomes" id="UP000179807"/>
    </source>
</evidence>
<evidence type="ECO:0000256" key="3">
    <source>
        <dbReference type="ARBA" id="ARBA00022741"/>
    </source>
</evidence>
<evidence type="ECO:0000256" key="5">
    <source>
        <dbReference type="ARBA" id="ARBA00022840"/>
    </source>
</evidence>
<dbReference type="PROSITE" id="PS00107">
    <property type="entry name" value="PROTEIN_KINASE_ATP"/>
    <property type="match status" value="1"/>
</dbReference>
<keyword evidence="11" id="KW-1185">Reference proteome</keyword>
<keyword evidence="1 7" id="KW-0723">Serine/threonine-protein kinase</keyword>
<evidence type="ECO:0000256" key="1">
    <source>
        <dbReference type="ARBA" id="ARBA00022527"/>
    </source>
</evidence>
<dbReference type="Gene3D" id="1.10.510.10">
    <property type="entry name" value="Transferase(Phosphotransferase) domain 1"/>
    <property type="match status" value="1"/>
</dbReference>
<dbReference type="InterPro" id="IPR008271">
    <property type="entry name" value="Ser/Thr_kinase_AS"/>
</dbReference>
<dbReference type="PANTHER" id="PTHR24055">
    <property type="entry name" value="MITOGEN-ACTIVATED PROTEIN KINASE"/>
    <property type="match status" value="1"/>
</dbReference>
<dbReference type="PROSITE" id="PS50011">
    <property type="entry name" value="PROTEIN_KINASE_DOM"/>
    <property type="match status" value="1"/>
</dbReference>
<dbReference type="Pfam" id="PF00069">
    <property type="entry name" value="Pkinase"/>
    <property type="match status" value="1"/>
</dbReference>
<dbReference type="EC" id="2.7.11.24" evidence="8"/>
<gene>
    <name evidence="10" type="ORF">TRFO_05794</name>
</gene>
<evidence type="ECO:0000256" key="8">
    <source>
        <dbReference type="RuleBase" id="RU361165"/>
    </source>
</evidence>